<dbReference type="GO" id="GO:0006272">
    <property type="term" value="P:leading strand elongation"/>
    <property type="evidence" value="ECO:0007669"/>
    <property type="project" value="TreeGrafter"/>
</dbReference>
<proteinExistence type="inferred from homology"/>
<dbReference type="Gene3D" id="3.70.10.10">
    <property type="match status" value="1"/>
</dbReference>
<dbReference type="SUPFAM" id="SSF55979">
    <property type="entry name" value="DNA clamp"/>
    <property type="match status" value="2"/>
</dbReference>
<feature type="domain" description="Proliferating cell nuclear antigen PCNA C-terminal" evidence="4">
    <location>
        <begin position="206"/>
        <end position="323"/>
    </location>
</feature>
<dbReference type="InterPro" id="IPR046938">
    <property type="entry name" value="DNA_clamp_sf"/>
</dbReference>
<dbReference type="InterPro" id="IPR022648">
    <property type="entry name" value="Pr_cel_nuc_antig_N"/>
</dbReference>
<evidence type="ECO:0000256" key="2">
    <source>
        <dbReference type="ARBA" id="ARBA00023125"/>
    </source>
</evidence>
<dbReference type="GO" id="GO:0006298">
    <property type="term" value="P:mismatch repair"/>
    <property type="evidence" value="ECO:0007669"/>
    <property type="project" value="TreeGrafter"/>
</dbReference>
<evidence type="ECO:0008006" key="6">
    <source>
        <dbReference type="Google" id="ProtNLM"/>
    </source>
</evidence>
<sequence length="338" mass="38334">MNYLPIGINEMAVKDISSLGKSNLSNVSNLPMNVTMGDHSHGSHIINNVGHVNNVNHVGIPSVQQSPVTTYLFRAKTSDAYIIKILIELLHNNIKMGCFEVSTEGIHFCMTDSNRRTLIHCQMIANDFNIFMLHQGQKLNLGLNINHFYKMLKSIKKKDSVVLFITEDRPTELGIQIIPKDHSRLTISYIRIQNIQNLEIQLPEPYSSSILVSASEFSKMCKDMFNISNTITILANTHNVKFICNLGSVYSREVILGETDQERNHISTNEHYTFQDDFDAEQLSRVIKISGLSSNLNIHCVRDMPMMIRTKIGSLGTISIYIKSKRQIEEEEITSEMC</sequence>
<name>A0A6C0D0X5_9ZZZZ</name>
<accession>A0A6C0D0X5</accession>
<evidence type="ECO:0000256" key="1">
    <source>
        <dbReference type="ARBA" id="ARBA00010462"/>
    </source>
</evidence>
<reference evidence="5" key="1">
    <citation type="journal article" date="2020" name="Nature">
        <title>Giant virus diversity and host interactions through global metagenomics.</title>
        <authorList>
            <person name="Schulz F."/>
            <person name="Roux S."/>
            <person name="Paez-Espino D."/>
            <person name="Jungbluth S."/>
            <person name="Walsh D.A."/>
            <person name="Denef V.J."/>
            <person name="McMahon K.D."/>
            <person name="Konstantinidis K.T."/>
            <person name="Eloe-Fadrosh E.A."/>
            <person name="Kyrpides N.C."/>
            <person name="Woyke T."/>
        </authorList>
    </citation>
    <scope>NUCLEOTIDE SEQUENCE</scope>
    <source>
        <strain evidence="5">GVMAG-M-3300023174-104</strain>
    </source>
</reference>
<keyword evidence="2" id="KW-0238">DNA-binding</keyword>
<dbReference type="GO" id="GO:0006275">
    <property type="term" value="P:regulation of DNA replication"/>
    <property type="evidence" value="ECO:0007669"/>
    <property type="project" value="InterPro"/>
</dbReference>
<dbReference type="EMBL" id="MN739518">
    <property type="protein sequence ID" value="QHT10072.1"/>
    <property type="molecule type" value="Genomic_DNA"/>
</dbReference>
<dbReference type="GO" id="GO:0019985">
    <property type="term" value="P:translesion synthesis"/>
    <property type="evidence" value="ECO:0007669"/>
    <property type="project" value="TreeGrafter"/>
</dbReference>
<evidence type="ECO:0000259" key="3">
    <source>
        <dbReference type="Pfam" id="PF00705"/>
    </source>
</evidence>
<dbReference type="AlphaFoldDB" id="A0A6C0D0X5"/>
<dbReference type="InterPro" id="IPR022649">
    <property type="entry name" value="Pr_cel_nuc_antig_C"/>
</dbReference>
<dbReference type="PANTHER" id="PTHR11352">
    <property type="entry name" value="PROLIFERATING CELL NUCLEAR ANTIGEN"/>
    <property type="match status" value="1"/>
</dbReference>
<dbReference type="InterPro" id="IPR000730">
    <property type="entry name" value="Pr_cel_nuc_antig"/>
</dbReference>
<dbReference type="GO" id="GO:0030337">
    <property type="term" value="F:DNA polymerase processivity factor activity"/>
    <property type="evidence" value="ECO:0007669"/>
    <property type="project" value="InterPro"/>
</dbReference>
<feature type="domain" description="Proliferating cell nuclear antigen PCNA N-terminal" evidence="3">
    <location>
        <begin position="73"/>
        <end position="186"/>
    </location>
</feature>
<protein>
    <recommendedName>
        <fullName evidence="6">Proliferating cell nuclear antigen PCNA N-terminal domain-containing protein</fullName>
    </recommendedName>
</protein>
<dbReference type="GO" id="GO:0043626">
    <property type="term" value="C:PCNA complex"/>
    <property type="evidence" value="ECO:0007669"/>
    <property type="project" value="TreeGrafter"/>
</dbReference>
<dbReference type="PANTHER" id="PTHR11352:SF0">
    <property type="entry name" value="PROLIFERATING CELL NUCLEAR ANTIGEN"/>
    <property type="match status" value="1"/>
</dbReference>
<dbReference type="Pfam" id="PF02747">
    <property type="entry name" value="PCNA_C"/>
    <property type="match status" value="1"/>
</dbReference>
<dbReference type="Pfam" id="PF00705">
    <property type="entry name" value="PCNA_N"/>
    <property type="match status" value="1"/>
</dbReference>
<comment type="similarity">
    <text evidence="1">Belongs to the PCNA family.</text>
</comment>
<dbReference type="GO" id="GO:0003677">
    <property type="term" value="F:DNA binding"/>
    <property type="evidence" value="ECO:0007669"/>
    <property type="project" value="UniProtKB-KW"/>
</dbReference>
<evidence type="ECO:0000313" key="5">
    <source>
        <dbReference type="EMBL" id="QHT10072.1"/>
    </source>
</evidence>
<organism evidence="5">
    <name type="scientific">viral metagenome</name>
    <dbReference type="NCBI Taxonomy" id="1070528"/>
    <lineage>
        <taxon>unclassified sequences</taxon>
        <taxon>metagenomes</taxon>
        <taxon>organismal metagenomes</taxon>
    </lineage>
</organism>
<evidence type="ECO:0000259" key="4">
    <source>
        <dbReference type="Pfam" id="PF02747"/>
    </source>
</evidence>